<comment type="caution">
    <text evidence="2">The sequence shown here is derived from an EMBL/GenBank/DDBJ whole genome shotgun (WGS) entry which is preliminary data.</text>
</comment>
<dbReference type="PANTHER" id="PTHR31751">
    <property type="entry name" value="SI:CH211-108C17.2-RELATED-RELATED"/>
    <property type="match status" value="1"/>
</dbReference>
<evidence type="ECO:0008006" key="4">
    <source>
        <dbReference type="Google" id="ProtNLM"/>
    </source>
</evidence>
<dbReference type="Proteomes" id="UP001159405">
    <property type="component" value="Unassembled WGS sequence"/>
</dbReference>
<name>A0ABN8R272_9CNID</name>
<reference evidence="2 3" key="1">
    <citation type="submission" date="2022-05" db="EMBL/GenBank/DDBJ databases">
        <authorList>
            <consortium name="Genoscope - CEA"/>
            <person name="William W."/>
        </authorList>
    </citation>
    <scope>NUCLEOTIDE SEQUENCE [LARGE SCALE GENOMIC DNA]</scope>
</reference>
<dbReference type="EMBL" id="CALNXK010000178">
    <property type="protein sequence ID" value="CAH3173110.1"/>
    <property type="molecule type" value="Genomic_DNA"/>
</dbReference>
<protein>
    <recommendedName>
        <fullName evidence="4">Transposase</fullName>
    </recommendedName>
</protein>
<evidence type="ECO:0000256" key="1">
    <source>
        <dbReference type="SAM" id="MobiDB-lite"/>
    </source>
</evidence>
<proteinExistence type="predicted"/>
<accession>A0ABN8R272</accession>
<gene>
    <name evidence="2" type="ORF">PLOB_00013383</name>
</gene>
<feature type="non-terminal residue" evidence="2">
    <location>
        <position position="390"/>
    </location>
</feature>
<keyword evidence="3" id="KW-1185">Reference proteome</keyword>
<evidence type="ECO:0000313" key="2">
    <source>
        <dbReference type="EMBL" id="CAH3173110.1"/>
    </source>
</evidence>
<dbReference type="PANTHER" id="PTHR31751:SF7">
    <property type="entry name" value="THAP-TYPE DOMAIN-CONTAINING PROTEIN"/>
    <property type="match status" value="1"/>
</dbReference>
<feature type="region of interest" description="Disordered" evidence="1">
    <location>
        <begin position="361"/>
        <end position="390"/>
    </location>
</feature>
<organism evidence="2 3">
    <name type="scientific">Porites lobata</name>
    <dbReference type="NCBI Taxonomy" id="104759"/>
    <lineage>
        <taxon>Eukaryota</taxon>
        <taxon>Metazoa</taxon>
        <taxon>Cnidaria</taxon>
        <taxon>Anthozoa</taxon>
        <taxon>Hexacorallia</taxon>
        <taxon>Scleractinia</taxon>
        <taxon>Fungiina</taxon>
        <taxon>Poritidae</taxon>
        <taxon>Porites</taxon>
    </lineage>
</organism>
<evidence type="ECO:0000313" key="3">
    <source>
        <dbReference type="Proteomes" id="UP001159405"/>
    </source>
</evidence>
<sequence>MYANNLQVAAAILLSGNSFFKIEKMARFMGLSLFSDATFFRMQRLYLIPVVNEWWSWQREQILKEFFDKEVIVCSDGQCDSPGHTAKNLCYFLMELVSGYILEVEVNDKCHVNLESVNMEKNALRSALHRVRGILNVVEIVTDASSTIKKLIDMDKIHFWHCASTCRPTASTSDDEAVEIMKNTWIGLLRHVCDEHDWVGGRSAHDELEDHTLPWFDRRDKDFEALQKIILEPQLLASFKSYVRFRHTGSIECANNLTLAYASKRCSYSYKVYKARKQLAAIDWNFHLNQEPATTKTGEQIVTRKYNQRTKEWDAKIVKVKKNYEYIPVMMAKILHLRKDNVDIVTRQVSLNESDPALLAPTIADKPAPPSKELFIARRSRVKTSSTADQ</sequence>